<dbReference type="GO" id="GO:0008531">
    <property type="term" value="F:riboflavin kinase activity"/>
    <property type="evidence" value="ECO:0007669"/>
    <property type="project" value="UniProtKB-UniRule"/>
</dbReference>
<dbReference type="PATRIC" id="fig|1614.7.peg.99"/>
<dbReference type="SMART" id="SM00904">
    <property type="entry name" value="Flavokinase"/>
    <property type="match status" value="1"/>
</dbReference>
<evidence type="ECO:0000256" key="4">
    <source>
        <dbReference type="ARBA" id="ARBA00022643"/>
    </source>
</evidence>
<dbReference type="Pfam" id="PF01687">
    <property type="entry name" value="Flavokinase"/>
    <property type="match status" value="1"/>
</dbReference>
<evidence type="ECO:0000313" key="16">
    <source>
        <dbReference type="EMBL" id="KID42655.1"/>
    </source>
</evidence>
<keyword evidence="11" id="KW-0511">Multifunctional enzyme</keyword>
<dbReference type="AlphaFoldDB" id="A0A0C1M0K8"/>
<comment type="pathway">
    <text evidence="2 14">Cofactor biosynthesis; FMN biosynthesis; FMN from riboflavin (ATP route): step 1/1.</text>
</comment>
<dbReference type="Pfam" id="PF06574">
    <property type="entry name" value="FAD_syn"/>
    <property type="match status" value="1"/>
</dbReference>
<keyword evidence="17" id="KW-1185">Reference proteome</keyword>
<dbReference type="InterPro" id="IPR023465">
    <property type="entry name" value="Riboflavin_kinase_dom_sf"/>
</dbReference>
<comment type="similarity">
    <text evidence="14">Belongs to the ribF family.</text>
</comment>
<comment type="catalytic activity">
    <reaction evidence="12 14">
        <text>riboflavin + ATP = FMN + ADP + H(+)</text>
        <dbReference type="Rhea" id="RHEA:14357"/>
        <dbReference type="ChEBI" id="CHEBI:15378"/>
        <dbReference type="ChEBI" id="CHEBI:30616"/>
        <dbReference type="ChEBI" id="CHEBI:57986"/>
        <dbReference type="ChEBI" id="CHEBI:58210"/>
        <dbReference type="ChEBI" id="CHEBI:456216"/>
        <dbReference type="EC" id="2.7.1.26"/>
    </reaction>
</comment>
<comment type="pathway">
    <text evidence="1 14">Cofactor biosynthesis; FAD biosynthesis; FAD from FMN: step 1/1.</text>
</comment>
<dbReference type="RefSeq" id="WP_039143024.1">
    <property type="nucleotide sequence ID" value="NZ_JOJZ01000007.1"/>
</dbReference>
<keyword evidence="5 14" id="KW-0808">Transferase</keyword>
<evidence type="ECO:0000256" key="12">
    <source>
        <dbReference type="ARBA" id="ARBA00047880"/>
    </source>
</evidence>
<evidence type="ECO:0000256" key="1">
    <source>
        <dbReference type="ARBA" id="ARBA00004726"/>
    </source>
</evidence>
<comment type="catalytic activity">
    <reaction evidence="13 14">
        <text>FMN + ATP + H(+) = FAD + diphosphate</text>
        <dbReference type="Rhea" id="RHEA:17237"/>
        <dbReference type="ChEBI" id="CHEBI:15378"/>
        <dbReference type="ChEBI" id="CHEBI:30616"/>
        <dbReference type="ChEBI" id="CHEBI:33019"/>
        <dbReference type="ChEBI" id="CHEBI:57692"/>
        <dbReference type="ChEBI" id="CHEBI:58210"/>
        <dbReference type="EC" id="2.7.7.2"/>
    </reaction>
</comment>
<keyword evidence="4 14" id="KW-0288">FMN</keyword>
<dbReference type="EC" id="2.7.7.2" evidence="14"/>
<organism evidence="16 17">
    <name type="scientific">Fructilactobacillus fructivorans</name>
    <dbReference type="NCBI Taxonomy" id="1614"/>
    <lineage>
        <taxon>Bacteria</taxon>
        <taxon>Bacillati</taxon>
        <taxon>Bacillota</taxon>
        <taxon>Bacilli</taxon>
        <taxon>Lactobacillales</taxon>
        <taxon>Lactobacillaceae</taxon>
        <taxon>Fructilactobacillus</taxon>
    </lineage>
</organism>
<dbReference type="GO" id="GO:0005524">
    <property type="term" value="F:ATP binding"/>
    <property type="evidence" value="ECO:0007669"/>
    <property type="project" value="UniProtKB-UniRule"/>
</dbReference>
<evidence type="ECO:0000256" key="14">
    <source>
        <dbReference type="PIRNR" id="PIRNR004491"/>
    </source>
</evidence>
<dbReference type="UniPathway" id="UPA00277">
    <property type="reaction ID" value="UER00407"/>
</dbReference>
<dbReference type="GO" id="GO:0006747">
    <property type="term" value="P:FAD biosynthetic process"/>
    <property type="evidence" value="ECO:0007669"/>
    <property type="project" value="UniProtKB-UniRule"/>
</dbReference>
<dbReference type="InterPro" id="IPR002606">
    <property type="entry name" value="Riboflavin_kinase_bac"/>
</dbReference>
<keyword evidence="6 14" id="KW-0548">Nucleotidyltransferase</keyword>
<dbReference type="InterPro" id="IPR023468">
    <property type="entry name" value="Riboflavin_kinase"/>
</dbReference>
<reference evidence="16 17" key="1">
    <citation type="submission" date="2014-06" db="EMBL/GenBank/DDBJ databases">
        <title>Functional and comparative genomic analyses of the Drosophila gut microbiota identify candidate symbiosis factors.</title>
        <authorList>
            <person name="Newell P.D."/>
            <person name="Chaston J.M."/>
            <person name="Douglas A.E."/>
        </authorList>
    </citation>
    <scope>NUCLEOTIDE SEQUENCE [LARGE SCALE GENOMIC DNA]</scope>
    <source>
        <strain evidence="16 17">DmCS_002</strain>
    </source>
</reference>
<dbReference type="EMBL" id="JOJZ01000007">
    <property type="protein sequence ID" value="KID42655.1"/>
    <property type="molecule type" value="Genomic_DNA"/>
</dbReference>
<proteinExistence type="inferred from homology"/>
<dbReference type="SUPFAM" id="SSF52374">
    <property type="entry name" value="Nucleotidylyl transferase"/>
    <property type="match status" value="1"/>
</dbReference>
<dbReference type="GO" id="GO:0009231">
    <property type="term" value="P:riboflavin biosynthetic process"/>
    <property type="evidence" value="ECO:0007669"/>
    <property type="project" value="InterPro"/>
</dbReference>
<dbReference type="PANTHER" id="PTHR22749">
    <property type="entry name" value="RIBOFLAVIN KINASE/FMN ADENYLYLTRANSFERASE"/>
    <property type="match status" value="1"/>
</dbReference>
<evidence type="ECO:0000256" key="2">
    <source>
        <dbReference type="ARBA" id="ARBA00005201"/>
    </source>
</evidence>
<evidence type="ECO:0000256" key="6">
    <source>
        <dbReference type="ARBA" id="ARBA00022695"/>
    </source>
</evidence>
<feature type="domain" description="Riboflavin kinase" evidence="15">
    <location>
        <begin position="184"/>
        <end position="309"/>
    </location>
</feature>
<comment type="caution">
    <text evidence="16">The sequence shown here is derived from an EMBL/GenBank/DDBJ whole genome shotgun (WGS) entry which is preliminary data.</text>
</comment>
<dbReference type="InterPro" id="IPR015864">
    <property type="entry name" value="FAD_synthase"/>
</dbReference>
<sequence>MKVDYLSYPLGERNEKESQVIAMGFFDGVHLGHQKVINKAKKIAMQKKLPLAVLTYDHHPSLVYKKLDGNAKRYLTPLDRKLQLFNQLGVDNVYVVNYNFAFQDQQPQEFVDNYLVGLKADTVVAGFDHTYGKKDAGMTELPGYANGRFDVISVGADELDDQKVSSTRIRRNLDQGHIQTVNRLLGYGFENDGVVVHGLARGRELGFPTANIEYSDKQRLPKLGVYVVEIKVNDIWYKAMASIGKNATFGDNNPVTLEINILDFDQNIYGNRVKVRWLSKMRDEVKYQGPKPLIDQLKIDENNTRLYFKERKNQ</sequence>
<dbReference type="Gene3D" id="3.40.50.620">
    <property type="entry name" value="HUPs"/>
    <property type="match status" value="1"/>
</dbReference>
<dbReference type="EC" id="2.7.1.26" evidence="14"/>
<dbReference type="Proteomes" id="UP000031397">
    <property type="component" value="Unassembled WGS sequence"/>
</dbReference>
<dbReference type="OrthoDB" id="9803667at2"/>
<dbReference type="CDD" id="cd02064">
    <property type="entry name" value="FAD_synthetase_N"/>
    <property type="match status" value="1"/>
</dbReference>
<dbReference type="GO" id="GO:0003919">
    <property type="term" value="F:FMN adenylyltransferase activity"/>
    <property type="evidence" value="ECO:0007669"/>
    <property type="project" value="UniProtKB-UniRule"/>
</dbReference>
<dbReference type="SUPFAM" id="SSF82114">
    <property type="entry name" value="Riboflavin kinase-like"/>
    <property type="match status" value="1"/>
</dbReference>
<evidence type="ECO:0000256" key="3">
    <source>
        <dbReference type="ARBA" id="ARBA00022630"/>
    </source>
</evidence>
<dbReference type="UniPathway" id="UPA00276">
    <property type="reaction ID" value="UER00406"/>
</dbReference>
<dbReference type="InterPro" id="IPR015865">
    <property type="entry name" value="Riboflavin_kinase_bac/euk"/>
</dbReference>
<keyword evidence="8 14" id="KW-0418">Kinase</keyword>
<evidence type="ECO:0000256" key="11">
    <source>
        <dbReference type="ARBA" id="ARBA00023268"/>
    </source>
</evidence>
<dbReference type="PIRSF" id="PIRSF004491">
    <property type="entry name" value="FAD_Synth"/>
    <property type="match status" value="1"/>
</dbReference>
<dbReference type="Gene3D" id="2.40.30.30">
    <property type="entry name" value="Riboflavin kinase-like"/>
    <property type="match status" value="1"/>
</dbReference>
<dbReference type="InterPro" id="IPR014729">
    <property type="entry name" value="Rossmann-like_a/b/a_fold"/>
</dbReference>
<evidence type="ECO:0000256" key="10">
    <source>
        <dbReference type="ARBA" id="ARBA00022840"/>
    </source>
</evidence>
<keyword evidence="9 14" id="KW-0274">FAD</keyword>
<dbReference type="PANTHER" id="PTHR22749:SF6">
    <property type="entry name" value="RIBOFLAVIN KINASE"/>
    <property type="match status" value="1"/>
</dbReference>
<evidence type="ECO:0000256" key="7">
    <source>
        <dbReference type="ARBA" id="ARBA00022741"/>
    </source>
</evidence>
<protein>
    <recommendedName>
        <fullName evidence="14">Riboflavin biosynthesis protein</fullName>
    </recommendedName>
    <domain>
        <recommendedName>
            <fullName evidence="14">Riboflavin kinase</fullName>
            <ecNumber evidence="14">2.7.1.26</ecNumber>
        </recommendedName>
        <alternativeName>
            <fullName evidence="14">Flavokinase</fullName>
        </alternativeName>
    </domain>
    <domain>
        <recommendedName>
            <fullName evidence="14">FMN adenylyltransferase</fullName>
            <ecNumber evidence="14">2.7.7.2</ecNumber>
        </recommendedName>
        <alternativeName>
            <fullName evidence="14">FAD pyrophosphorylase</fullName>
        </alternativeName>
        <alternativeName>
            <fullName evidence="14">FAD synthase</fullName>
        </alternativeName>
    </domain>
</protein>
<evidence type="ECO:0000256" key="13">
    <source>
        <dbReference type="ARBA" id="ARBA00049494"/>
    </source>
</evidence>
<keyword evidence="10 14" id="KW-0067">ATP-binding</keyword>
<dbReference type="GeneID" id="74912812"/>
<dbReference type="GO" id="GO:0009398">
    <property type="term" value="P:FMN biosynthetic process"/>
    <property type="evidence" value="ECO:0007669"/>
    <property type="project" value="UniProtKB-UniRule"/>
</dbReference>
<evidence type="ECO:0000256" key="9">
    <source>
        <dbReference type="ARBA" id="ARBA00022827"/>
    </source>
</evidence>
<evidence type="ECO:0000256" key="5">
    <source>
        <dbReference type="ARBA" id="ARBA00022679"/>
    </source>
</evidence>
<keyword evidence="3 14" id="KW-0285">Flavoprotein</keyword>
<dbReference type="NCBIfam" id="TIGR00083">
    <property type="entry name" value="ribF"/>
    <property type="match status" value="1"/>
</dbReference>
<evidence type="ECO:0000256" key="8">
    <source>
        <dbReference type="ARBA" id="ARBA00022777"/>
    </source>
</evidence>
<dbReference type="FunFam" id="3.40.50.620:FF:000021">
    <property type="entry name" value="Riboflavin biosynthesis protein"/>
    <property type="match status" value="1"/>
</dbReference>
<gene>
    <name evidence="16" type="ORF">LfDm3_0107</name>
</gene>
<evidence type="ECO:0000259" key="15">
    <source>
        <dbReference type="SMART" id="SM00904"/>
    </source>
</evidence>
<keyword evidence="7 14" id="KW-0547">Nucleotide-binding</keyword>
<name>A0A0C1M0K8_9LACO</name>
<evidence type="ECO:0000313" key="17">
    <source>
        <dbReference type="Proteomes" id="UP000031397"/>
    </source>
</evidence>
<accession>A0A0C1M0K8</accession>